<name>K7E7P7_ORNAN</name>
<evidence type="ECO:0000313" key="12">
    <source>
        <dbReference type="Proteomes" id="UP000002279"/>
    </source>
</evidence>
<comment type="similarity">
    <text evidence="2">Belongs to the RRF family.</text>
</comment>
<feature type="domain" description="Ribosome recycling factor" evidence="10">
    <location>
        <begin position="217"/>
        <end position="379"/>
    </location>
</feature>
<organism evidence="11 12">
    <name type="scientific">Ornithorhynchus anatinus</name>
    <name type="common">Duckbill platypus</name>
    <dbReference type="NCBI Taxonomy" id="9258"/>
    <lineage>
        <taxon>Eukaryota</taxon>
        <taxon>Metazoa</taxon>
        <taxon>Chordata</taxon>
        <taxon>Craniata</taxon>
        <taxon>Vertebrata</taxon>
        <taxon>Euteleostomi</taxon>
        <taxon>Mammalia</taxon>
        <taxon>Monotremata</taxon>
        <taxon>Ornithorhynchidae</taxon>
        <taxon>Ornithorhynchus</taxon>
    </lineage>
</organism>
<reference evidence="11 12" key="1">
    <citation type="journal article" date="2008" name="Nature">
        <title>Genome analysis of the platypus reveals unique signatures of evolution.</title>
        <authorList>
            <person name="Warren W.C."/>
            <person name="Hillier L.W."/>
            <person name="Marshall Graves J.A."/>
            <person name="Birney E."/>
            <person name="Ponting C.P."/>
            <person name="Grutzner F."/>
            <person name="Belov K."/>
            <person name="Miller W."/>
            <person name="Clarke L."/>
            <person name="Chinwalla A.T."/>
            <person name="Yang S.P."/>
            <person name="Heger A."/>
            <person name="Locke D.P."/>
            <person name="Miethke P."/>
            <person name="Waters P.D."/>
            <person name="Veyrunes F."/>
            <person name="Fulton L."/>
            <person name="Fulton B."/>
            <person name="Graves T."/>
            <person name="Wallis J."/>
            <person name="Puente X.S."/>
            <person name="Lopez-Otin C."/>
            <person name="Ordonez G.R."/>
            <person name="Eichler E.E."/>
            <person name="Chen L."/>
            <person name="Cheng Z."/>
            <person name="Deakin J.E."/>
            <person name="Alsop A."/>
            <person name="Thompson K."/>
            <person name="Kirby P."/>
            <person name="Papenfuss A.T."/>
            <person name="Wakefield M.J."/>
            <person name="Olender T."/>
            <person name="Lancet D."/>
            <person name="Huttley G.A."/>
            <person name="Smit A.F."/>
            <person name="Pask A."/>
            <person name="Temple-Smith P."/>
            <person name="Batzer M.A."/>
            <person name="Walker J.A."/>
            <person name="Konkel M.K."/>
            <person name="Harris R.S."/>
            <person name="Whittington C.M."/>
            <person name="Wong E.S."/>
            <person name="Gemmell N.J."/>
            <person name="Buschiazzo E."/>
            <person name="Vargas Jentzsch I.M."/>
            <person name="Merkel A."/>
            <person name="Schmitz J."/>
            <person name="Zemann A."/>
            <person name="Churakov G."/>
            <person name="Kriegs J.O."/>
            <person name="Brosius J."/>
            <person name="Murchison E.P."/>
            <person name="Sachidanandam R."/>
            <person name="Smith C."/>
            <person name="Hannon G.J."/>
            <person name="Tsend-Ayush E."/>
            <person name="McMillan D."/>
            <person name="Attenborough R."/>
            <person name="Rens W."/>
            <person name="Ferguson-Smith M."/>
            <person name="Lefevre C.M."/>
            <person name="Sharp J.A."/>
            <person name="Nicholas K.R."/>
            <person name="Ray D.A."/>
            <person name="Kube M."/>
            <person name="Reinhardt R."/>
            <person name="Pringle T.H."/>
            <person name="Taylor J."/>
            <person name="Jones R.C."/>
            <person name="Nixon B."/>
            <person name="Dacheux J.L."/>
            <person name="Niwa H."/>
            <person name="Sekita Y."/>
            <person name="Huang X."/>
            <person name="Stark A."/>
            <person name="Kheradpour P."/>
            <person name="Kellis M."/>
            <person name="Flicek P."/>
            <person name="Chen Y."/>
            <person name="Webber C."/>
            <person name="Hardison R."/>
            <person name="Nelson J."/>
            <person name="Hallsworth-Pepin K."/>
            <person name="Delehaunty K."/>
            <person name="Markovic C."/>
            <person name="Minx P."/>
            <person name="Feng Y."/>
            <person name="Kremitzki C."/>
            <person name="Mitreva M."/>
            <person name="Glasscock J."/>
            <person name="Wylie T."/>
            <person name="Wohldmann P."/>
            <person name="Thiru P."/>
            <person name="Nhan M.N."/>
            <person name="Pohl C.S."/>
            <person name="Smith S.M."/>
            <person name="Hou S."/>
            <person name="Nefedov M."/>
            <person name="de Jong P.J."/>
            <person name="Renfree M.B."/>
            <person name="Mardis E.R."/>
            <person name="Wilson R.K."/>
        </authorList>
    </citation>
    <scope>NUCLEOTIDE SEQUENCE [LARGE SCALE GENOMIC DNA]</scope>
    <source>
        <strain evidence="11 12">Glennie</strain>
    </source>
</reference>
<evidence type="ECO:0000256" key="7">
    <source>
        <dbReference type="ARBA" id="ARBA00033107"/>
    </source>
</evidence>
<dbReference type="GO" id="GO:0043023">
    <property type="term" value="F:ribosomal large subunit binding"/>
    <property type="evidence" value="ECO:0000318"/>
    <property type="project" value="GO_Central"/>
</dbReference>
<sequence>MNVGGPGRGRGGEGAADGGGGGGRRRGSPSGLTVGPGLGGRGPSPGWARRRRRRRVPGANEAAPARSPALTQSPRAAARPRDVTGRPRVMTPAAAPSPPSPPQPPGRPGDFLQGSPLAMALGLRCFRSVPSGLYTCLSAMAKPVQDAQPRAVTLTLTNYRECVANQLIQTRHFATKKAKAKGKGQAQARVNLNAALVEDIINLEEVNRDLQTVMEALKDDFNKNLNIRTSAGALDHISVPTEDGKFSLNQLAQISMKSPQLVLVNMANFPECTAAAIKAIRESGMNLNPEVDGTIIRVPIPKVTREHREMLVKLAKQNTNKAKESLRKVRTNAMNKLKKSKDKVAEDTIRLIEKKIGQMADDMVAEMDKQLAVKTKELLGTLPGEQAHWLAMKIGSLLHLSAPLQGVVLRVGVSGSLPGSSFSSRGTSCSRWLQRRTSASADMEL</sequence>
<keyword evidence="12" id="KW-1185">Reference proteome</keyword>
<comment type="subcellular location">
    <subcellularLocation>
        <location evidence="1">Mitochondrion</location>
    </subcellularLocation>
</comment>
<feature type="compositionally biased region" description="Gly residues" evidence="9">
    <location>
        <begin position="34"/>
        <end position="43"/>
    </location>
</feature>
<feature type="compositionally biased region" description="Gly residues" evidence="9">
    <location>
        <begin position="1"/>
        <end position="22"/>
    </location>
</feature>
<evidence type="ECO:0000256" key="3">
    <source>
        <dbReference type="ARBA" id="ARBA00020581"/>
    </source>
</evidence>
<feature type="region of interest" description="Disordered" evidence="9">
    <location>
        <begin position="1"/>
        <end position="113"/>
    </location>
</feature>
<feature type="compositionally biased region" description="Pro residues" evidence="9">
    <location>
        <begin position="95"/>
        <end position="107"/>
    </location>
</feature>
<evidence type="ECO:0000256" key="4">
    <source>
        <dbReference type="ARBA" id="ARBA00022917"/>
    </source>
</evidence>
<keyword evidence="6" id="KW-0496">Mitochondrion</keyword>
<reference evidence="11" key="3">
    <citation type="submission" date="2025-09" db="UniProtKB">
        <authorList>
            <consortium name="Ensembl"/>
        </authorList>
    </citation>
    <scope>IDENTIFICATION</scope>
    <source>
        <strain evidence="11">Glennie</strain>
    </source>
</reference>
<dbReference type="Gene3D" id="1.10.132.20">
    <property type="entry name" value="Ribosome-recycling factor"/>
    <property type="match status" value="1"/>
</dbReference>
<evidence type="ECO:0000256" key="1">
    <source>
        <dbReference type="ARBA" id="ARBA00004173"/>
    </source>
</evidence>
<dbReference type="GO" id="GO:0006412">
    <property type="term" value="P:translation"/>
    <property type="evidence" value="ECO:0000318"/>
    <property type="project" value="GO_Central"/>
</dbReference>
<evidence type="ECO:0000256" key="6">
    <source>
        <dbReference type="ARBA" id="ARBA00023128"/>
    </source>
</evidence>
<evidence type="ECO:0000256" key="5">
    <source>
        <dbReference type="ARBA" id="ARBA00022946"/>
    </source>
</evidence>
<dbReference type="Gene3D" id="3.30.1360.40">
    <property type="match status" value="1"/>
</dbReference>
<dbReference type="Ensembl" id="ENSOANT00000038798.2">
    <property type="protein sequence ID" value="ENSOANP00000029554.2"/>
    <property type="gene ID" value="ENSOANG00000008199.3"/>
</dbReference>
<evidence type="ECO:0000256" key="8">
    <source>
        <dbReference type="ARBA" id="ARBA00055779"/>
    </source>
</evidence>
<accession>K7E7P7</accession>
<evidence type="ECO:0000259" key="10">
    <source>
        <dbReference type="Pfam" id="PF01765"/>
    </source>
</evidence>
<dbReference type="Bgee" id="ENSOANG00000008199">
    <property type="expression patterns" value="Expressed in fibroblast and 8 other cell types or tissues"/>
</dbReference>
<dbReference type="InterPro" id="IPR036191">
    <property type="entry name" value="RRF_sf"/>
</dbReference>
<dbReference type="InterPro" id="IPR002661">
    <property type="entry name" value="Ribosome_recyc_fac"/>
</dbReference>
<dbReference type="FunFam" id="1.10.132.20:FF:000003">
    <property type="entry name" value="ribosome-recycling factor, mitochondrial isoform X2"/>
    <property type="match status" value="1"/>
</dbReference>
<dbReference type="Pfam" id="PF01765">
    <property type="entry name" value="RRF"/>
    <property type="match status" value="1"/>
</dbReference>
<gene>
    <name evidence="11" type="primary">MRRF</name>
</gene>
<dbReference type="AlphaFoldDB" id="K7E7P7"/>
<reference evidence="11" key="2">
    <citation type="submission" date="2025-08" db="UniProtKB">
        <authorList>
            <consortium name="Ensembl"/>
        </authorList>
    </citation>
    <scope>IDENTIFICATION</scope>
    <source>
        <strain evidence="11">Glennie</strain>
    </source>
</reference>
<dbReference type="SUPFAM" id="SSF55194">
    <property type="entry name" value="Ribosome recycling factor, RRF"/>
    <property type="match status" value="1"/>
</dbReference>
<dbReference type="FunFam" id="3.30.1360.40:FF:000007">
    <property type="entry name" value="ribosome-recycling factor, mitochondrial isoform X1"/>
    <property type="match status" value="1"/>
</dbReference>
<evidence type="ECO:0000256" key="9">
    <source>
        <dbReference type="SAM" id="MobiDB-lite"/>
    </source>
</evidence>
<proteinExistence type="inferred from homology"/>
<keyword evidence="5" id="KW-0809">Transit peptide</keyword>
<evidence type="ECO:0000256" key="2">
    <source>
        <dbReference type="ARBA" id="ARBA00005912"/>
    </source>
</evidence>
<keyword evidence="4" id="KW-0648">Protein biosynthesis</keyword>
<dbReference type="InParanoid" id="K7E7P7"/>
<evidence type="ECO:0000313" key="11">
    <source>
        <dbReference type="Ensembl" id="ENSOANP00000029554.2"/>
    </source>
</evidence>
<dbReference type="InterPro" id="IPR023584">
    <property type="entry name" value="Ribosome_recyc_fac_dom"/>
</dbReference>
<dbReference type="GeneTree" id="ENSGT00390000005084"/>
<comment type="function">
    <text evidence="8">Responsible for the disassembly of ribosomes from messenger RNA at the termination of mitochondrial protein biosynthesis. Acts in collaboration with GFM2. Promotes mitochondrial ribosome recycling by dissolution of intersubunit contacts.</text>
</comment>
<dbReference type="PANTHER" id="PTHR20982">
    <property type="entry name" value="RIBOSOME RECYCLING FACTOR"/>
    <property type="match status" value="1"/>
</dbReference>
<protein>
    <recommendedName>
        <fullName evidence="3">Ribosome-recycling factor, mitochondrial</fullName>
    </recommendedName>
    <alternativeName>
        <fullName evidence="7">Ribosome-releasing factor, mitochondrial</fullName>
    </alternativeName>
</protein>
<dbReference type="Proteomes" id="UP000002279">
    <property type="component" value="Chromosome 4"/>
</dbReference>
<dbReference type="PANTHER" id="PTHR20982:SF10">
    <property type="entry name" value="RIBOSOME-RECYCLING FACTOR, MITOCHONDRIAL"/>
    <property type="match status" value="1"/>
</dbReference>
<dbReference type="GO" id="GO:0005739">
    <property type="term" value="C:mitochondrion"/>
    <property type="evidence" value="ECO:0000318"/>
    <property type="project" value="GO_Central"/>
</dbReference>